<organism evidence="1 2">
    <name type="scientific">Mycobacterium lentiflavum</name>
    <dbReference type="NCBI Taxonomy" id="141349"/>
    <lineage>
        <taxon>Bacteria</taxon>
        <taxon>Bacillati</taxon>
        <taxon>Actinomycetota</taxon>
        <taxon>Actinomycetes</taxon>
        <taxon>Mycobacteriales</taxon>
        <taxon>Mycobacteriaceae</taxon>
        <taxon>Mycobacterium</taxon>
        <taxon>Mycobacterium simiae complex</taxon>
    </lineage>
</organism>
<sequence length="46" mass="5037">MDLRHRLAWGWGTAHDTDAGEQIGLPDTELRGVNSNAAKVYDGLDI</sequence>
<reference evidence="1" key="1">
    <citation type="submission" date="2022-08" db="EMBL/GenBank/DDBJ databases">
        <title>Complete genome sequence of 14 non-tuberculosis mycobacteria type-strains.</title>
        <authorList>
            <person name="Igarashi Y."/>
            <person name="Osugi A."/>
            <person name="Mitarai S."/>
        </authorList>
    </citation>
    <scope>NUCLEOTIDE SEQUENCE</scope>
    <source>
        <strain evidence="1">ATCC 51985</strain>
    </source>
</reference>
<evidence type="ECO:0000313" key="2">
    <source>
        <dbReference type="Proteomes" id="UP001055171"/>
    </source>
</evidence>
<proteinExistence type="predicted"/>
<name>A0ABY3UPR3_MYCLN</name>
<dbReference type="EMBL" id="CP092423">
    <property type="protein sequence ID" value="ULP41571.1"/>
    <property type="molecule type" value="Genomic_DNA"/>
</dbReference>
<dbReference type="RefSeq" id="WP_239721010.1">
    <property type="nucleotide sequence ID" value="NZ_CP092423.2"/>
</dbReference>
<protein>
    <submittedName>
        <fullName evidence="1">Uncharacterized protein</fullName>
    </submittedName>
</protein>
<keyword evidence="2" id="KW-1185">Reference proteome</keyword>
<dbReference type="Proteomes" id="UP001055171">
    <property type="component" value="Chromosome"/>
</dbReference>
<accession>A0ABY3UPR3</accession>
<evidence type="ECO:0000313" key="1">
    <source>
        <dbReference type="EMBL" id="ULP41571.1"/>
    </source>
</evidence>
<gene>
    <name evidence="1" type="ORF">MJO58_22390</name>
</gene>